<sequence>MFYATCHKPFLLYMTEVLQDYKKTLVEMQEAIHSYEPESDGFIEQNFLESDIEQKLNKLVDVTQGITDEVNKKIYEVQDIVSLPKLNEIELIQKVQEAKKKTKTTIENLHELDHAQSNALDRMLCKTEKMKNYVEEIGSMLHNGDITVLDFNPNQLRDSGAFNELVGKVNPVEDGFIKFVNILSTIEPLIFFLHPDKMLPVLYRNHPVTASDLDKLKETKEYQDLSEENKLTKEEDALRKYLHNLEPNSGGNPFAGYENPDYGPITYQDRRKVMGGNSPYAGTMEGLPLIGNVLYGEVILYITLLARLMRLSHYLIQIQP</sequence>
<keyword evidence="4" id="KW-1185">Reference proteome</keyword>
<gene>
    <name evidence="3" type="ORF">DFR56_102221</name>
</gene>
<feature type="domain" description="LXG" evidence="2">
    <location>
        <begin position="1"/>
        <end position="182"/>
    </location>
</feature>
<dbReference type="EMBL" id="QJJQ01000002">
    <property type="protein sequence ID" value="PXW89444.1"/>
    <property type="molecule type" value="Genomic_DNA"/>
</dbReference>
<proteinExistence type="inferred from homology"/>
<dbReference type="Pfam" id="PF04740">
    <property type="entry name" value="LXG"/>
    <property type="match status" value="1"/>
</dbReference>
<reference evidence="3 4" key="1">
    <citation type="submission" date="2018-05" db="EMBL/GenBank/DDBJ databases">
        <title>Genomic Encyclopedia of Type Strains, Phase IV (KMG-IV): sequencing the most valuable type-strain genomes for metagenomic binning, comparative biology and taxonomic classification.</title>
        <authorList>
            <person name="Goeker M."/>
        </authorList>
    </citation>
    <scope>NUCLEOTIDE SEQUENCE [LARGE SCALE GENOMIC DNA]</scope>
    <source>
        <strain evidence="3 4">DSM 28556</strain>
    </source>
</reference>
<evidence type="ECO:0000313" key="4">
    <source>
        <dbReference type="Proteomes" id="UP000247978"/>
    </source>
</evidence>
<comment type="caution">
    <text evidence="3">The sequence shown here is derived from an EMBL/GenBank/DDBJ whole genome shotgun (WGS) entry which is preliminary data.</text>
</comment>
<name>A0A2V3W8F0_9BACI</name>
<dbReference type="AlphaFoldDB" id="A0A2V3W8F0"/>
<evidence type="ECO:0000259" key="2">
    <source>
        <dbReference type="PROSITE" id="PS51756"/>
    </source>
</evidence>
<dbReference type="InterPro" id="IPR006829">
    <property type="entry name" value="LXG_dom"/>
</dbReference>
<evidence type="ECO:0000256" key="1">
    <source>
        <dbReference type="ARBA" id="ARBA00034117"/>
    </source>
</evidence>
<evidence type="ECO:0000313" key="3">
    <source>
        <dbReference type="EMBL" id="PXW89444.1"/>
    </source>
</evidence>
<comment type="similarity">
    <text evidence="1">In the N-terminal section; belongs to the LXG family.</text>
</comment>
<protein>
    <submittedName>
        <fullName evidence="3">WXG superfamily protein probably secreted by type VII secretion system</fullName>
    </submittedName>
</protein>
<dbReference type="PROSITE" id="PS51756">
    <property type="entry name" value="LXG"/>
    <property type="match status" value="1"/>
</dbReference>
<dbReference type="Proteomes" id="UP000247978">
    <property type="component" value="Unassembled WGS sequence"/>
</dbReference>
<accession>A0A2V3W8F0</accession>
<organism evidence="3 4">
    <name type="scientific">Pseudogracilibacillus auburnensis</name>
    <dbReference type="NCBI Taxonomy" id="1494959"/>
    <lineage>
        <taxon>Bacteria</taxon>
        <taxon>Bacillati</taxon>
        <taxon>Bacillota</taxon>
        <taxon>Bacilli</taxon>
        <taxon>Bacillales</taxon>
        <taxon>Bacillaceae</taxon>
        <taxon>Pseudogracilibacillus</taxon>
    </lineage>
</organism>